<dbReference type="Proteomes" id="UP000289734">
    <property type="component" value="Unassembled WGS sequence"/>
</dbReference>
<evidence type="ECO:0000256" key="3">
    <source>
        <dbReference type="ARBA" id="ARBA00022801"/>
    </source>
</evidence>
<dbReference type="Gene3D" id="3.20.20.80">
    <property type="entry name" value="Glycosidases"/>
    <property type="match status" value="1"/>
</dbReference>
<accession>A0A4Q1KHE3</accession>
<keyword evidence="4" id="KW-0326">Glycosidase</keyword>
<evidence type="ECO:0000256" key="1">
    <source>
        <dbReference type="ARBA" id="ARBA00005382"/>
    </source>
</evidence>
<dbReference type="OrthoDB" id="9806701at2"/>
<dbReference type="RefSeq" id="WP_129465426.1">
    <property type="nucleotide sequence ID" value="NZ_SBKQ01000015.1"/>
</dbReference>
<dbReference type="PRINTS" id="PR00843">
    <property type="entry name" value="GLHYDRLASE30"/>
</dbReference>
<dbReference type="InterPro" id="IPR001139">
    <property type="entry name" value="Glyco_hydro_30"/>
</dbReference>
<dbReference type="Pfam" id="PF02055">
    <property type="entry name" value="Glyco_hydro_30"/>
    <property type="match status" value="1"/>
</dbReference>
<name>A0A4Q1KHE3_9FLAO</name>
<evidence type="ECO:0000259" key="5">
    <source>
        <dbReference type="Pfam" id="PF02055"/>
    </source>
</evidence>
<dbReference type="SUPFAM" id="SSF51445">
    <property type="entry name" value="(Trans)glycosidases"/>
    <property type="match status" value="1"/>
</dbReference>
<dbReference type="Pfam" id="PF17189">
    <property type="entry name" value="Glyco_hydro_30C"/>
    <property type="match status" value="1"/>
</dbReference>
<organism evidence="7 8">
    <name type="scientific">Flavobacterium piscinae</name>
    <dbReference type="NCBI Taxonomy" id="2506424"/>
    <lineage>
        <taxon>Bacteria</taxon>
        <taxon>Pseudomonadati</taxon>
        <taxon>Bacteroidota</taxon>
        <taxon>Flavobacteriia</taxon>
        <taxon>Flavobacteriales</taxon>
        <taxon>Flavobacteriaceae</taxon>
        <taxon>Flavobacterium</taxon>
    </lineage>
</organism>
<evidence type="ECO:0000313" key="8">
    <source>
        <dbReference type="Proteomes" id="UP000289734"/>
    </source>
</evidence>
<sequence length="481" mass="55290">MSSCSDSKELEIEVYETSESGNSLTKLTEFSTNENPVIININPEEKFQTITGFGGSFTEASAYLLNRLSKENRKKILNAYFGEEGAKYSLTRTHIASCDFSLSNYTYAKVENDTLMEHFTIEDDKNDLLPMILEAKAISKDGFKIISSPWSCPPWMKDNKNYVGGKLLPEFNDAFALYFSKYLEAYKKEGIDIWGVTVINEPHGNGNNWESTHFSPEEMTLFVQNHLGPKLEKDGWKDVKIFGYDQNRAGLPEWVDAMYKNEETSKYFAGTAIHWYESTYDFFPDQLQYAHKKAPNKYLIETEGCVDSEIPHWQDDAWYWKKEATDWGWDWASEKEKYLHPKYAPVNRYATDIIGCLNNWVDGWVDWNMVLDKQGGPNWFKNWCVAPVIVDPEKDEVYFTPLYYVMAHFSKFMRPGAVKIGCTTENKELMTTAVKNPDGTIVVVVFNPTEKPHGIQVNIGDQKKNLTISARALQTLVLKNR</sequence>
<keyword evidence="3 4" id="KW-0378">Hydrolase</keyword>
<comment type="caution">
    <text evidence="7">The sequence shown here is derived from an EMBL/GenBank/DDBJ whole genome shotgun (WGS) entry which is preliminary data.</text>
</comment>
<evidence type="ECO:0000256" key="4">
    <source>
        <dbReference type="RuleBase" id="RU361188"/>
    </source>
</evidence>
<dbReference type="GO" id="GO:0016020">
    <property type="term" value="C:membrane"/>
    <property type="evidence" value="ECO:0007669"/>
    <property type="project" value="GOC"/>
</dbReference>
<proteinExistence type="inferred from homology"/>
<feature type="domain" description="Glycosyl hydrolase family 30 TIM-barrel" evidence="5">
    <location>
        <begin position="50"/>
        <end position="413"/>
    </location>
</feature>
<dbReference type="InterPro" id="IPR033453">
    <property type="entry name" value="Glyco_hydro_30_TIM-barrel"/>
</dbReference>
<evidence type="ECO:0000259" key="6">
    <source>
        <dbReference type="Pfam" id="PF17189"/>
    </source>
</evidence>
<dbReference type="PANTHER" id="PTHR11069">
    <property type="entry name" value="GLUCOSYLCERAMIDASE"/>
    <property type="match status" value="1"/>
</dbReference>
<dbReference type="InterPro" id="IPR033452">
    <property type="entry name" value="GH30_C"/>
</dbReference>
<comment type="similarity">
    <text evidence="1 4">Belongs to the glycosyl hydrolase 30 family.</text>
</comment>
<feature type="domain" description="Glycosyl hydrolase family 30 beta sandwich" evidence="6">
    <location>
        <begin position="416"/>
        <end position="476"/>
    </location>
</feature>
<keyword evidence="8" id="KW-1185">Reference proteome</keyword>
<gene>
    <name evidence="7" type="ORF">EQG68_13390</name>
</gene>
<dbReference type="PANTHER" id="PTHR11069:SF23">
    <property type="entry name" value="LYSOSOMAL ACID GLUCOSYLCERAMIDASE"/>
    <property type="match status" value="1"/>
</dbReference>
<evidence type="ECO:0000256" key="2">
    <source>
        <dbReference type="ARBA" id="ARBA00022729"/>
    </source>
</evidence>
<reference evidence="8" key="1">
    <citation type="submission" date="2019-01" db="EMBL/GenBank/DDBJ databases">
        <title>Cytophagaceae bacterium strain CAR-16.</title>
        <authorList>
            <person name="Chen W.-M."/>
        </authorList>
    </citation>
    <scope>NUCLEOTIDE SEQUENCE [LARGE SCALE GENOMIC DNA]</scope>
    <source>
        <strain evidence="8">ICH-30</strain>
    </source>
</reference>
<dbReference type="EMBL" id="SBKQ01000015">
    <property type="protein sequence ID" value="RXR29151.1"/>
    <property type="molecule type" value="Genomic_DNA"/>
</dbReference>
<dbReference type="InterPro" id="IPR013780">
    <property type="entry name" value="Glyco_hydro_b"/>
</dbReference>
<dbReference type="AlphaFoldDB" id="A0A4Q1KHE3"/>
<dbReference type="GO" id="GO:0004348">
    <property type="term" value="F:glucosylceramidase activity"/>
    <property type="evidence" value="ECO:0007669"/>
    <property type="project" value="InterPro"/>
</dbReference>
<dbReference type="GO" id="GO:0006680">
    <property type="term" value="P:glucosylceramide catabolic process"/>
    <property type="evidence" value="ECO:0007669"/>
    <property type="project" value="TreeGrafter"/>
</dbReference>
<dbReference type="Gene3D" id="2.60.40.1180">
    <property type="entry name" value="Golgi alpha-mannosidase II"/>
    <property type="match status" value="1"/>
</dbReference>
<protein>
    <submittedName>
        <fullName evidence="7">Glycosyl hydrolase family 30</fullName>
    </submittedName>
</protein>
<keyword evidence="2" id="KW-0732">Signal</keyword>
<dbReference type="InterPro" id="IPR017853">
    <property type="entry name" value="GH"/>
</dbReference>
<evidence type="ECO:0000313" key="7">
    <source>
        <dbReference type="EMBL" id="RXR29151.1"/>
    </source>
</evidence>